<gene>
    <name evidence="3" type="ORF">METZ01_LOCUS241734</name>
</gene>
<name>A0A382HNL7_9ZZZZ</name>
<evidence type="ECO:0000259" key="2">
    <source>
        <dbReference type="Pfam" id="PF00582"/>
    </source>
</evidence>
<comment type="similarity">
    <text evidence="1">Belongs to the universal stress protein A family.</text>
</comment>
<dbReference type="AlphaFoldDB" id="A0A382HNL7"/>
<reference evidence="3" key="1">
    <citation type="submission" date="2018-05" db="EMBL/GenBank/DDBJ databases">
        <authorList>
            <person name="Lanie J.A."/>
            <person name="Ng W.-L."/>
            <person name="Kazmierczak K.M."/>
            <person name="Andrzejewski T.M."/>
            <person name="Davidsen T.M."/>
            <person name="Wayne K.J."/>
            <person name="Tettelin H."/>
            <person name="Glass J.I."/>
            <person name="Rusch D."/>
            <person name="Podicherti R."/>
            <person name="Tsui H.-C.T."/>
            <person name="Winkler M.E."/>
        </authorList>
    </citation>
    <scope>NUCLEOTIDE SEQUENCE</scope>
</reference>
<proteinExistence type="inferred from homology"/>
<dbReference type="PANTHER" id="PTHR46268">
    <property type="entry name" value="STRESS RESPONSE PROTEIN NHAX"/>
    <property type="match status" value="1"/>
</dbReference>
<dbReference type="EMBL" id="UINC01062346">
    <property type="protein sequence ID" value="SVB88880.1"/>
    <property type="molecule type" value="Genomic_DNA"/>
</dbReference>
<feature type="domain" description="UspA" evidence="2">
    <location>
        <begin position="232"/>
        <end position="285"/>
    </location>
</feature>
<dbReference type="InterPro" id="IPR006016">
    <property type="entry name" value="UspA"/>
</dbReference>
<dbReference type="PRINTS" id="PR01438">
    <property type="entry name" value="UNVRSLSTRESS"/>
</dbReference>
<evidence type="ECO:0000256" key="1">
    <source>
        <dbReference type="ARBA" id="ARBA00008791"/>
    </source>
</evidence>
<evidence type="ECO:0000313" key="3">
    <source>
        <dbReference type="EMBL" id="SVB88880.1"/>
    </source>
</evidence>
<dbReference type="InterPro" id="IPR006015">
    <property type="entry name" value="Universal_stress_UspA"/>
</dbReference>
<protein>
    <recommendedName>
        <fullName evidence="2">UspA domain-containing protein</fullName>
    </recommendedName>
</protein>
<feature type="domain" description="UspA" evidence="2">
    <location>
        <begin position="11"/>
        <end position="127"/>
    </location>
</feature>
<sequence length="286" mass="31845">MSQIVSSGPSFSKILLGLDGSDYTQSATQYACQIASKHQAEITGMAIIDMPGIGSFGGPAPIGAIHYSKEAEKQRIEKAQEKAVKILQSFEETCKSENVNYNIHADTGRPFEEIVDESKYHDFIVVGQQTFFQYNPDGEPDETLDKLLTLGMTPILAVPDYTRDINRILVAYDDSVQSARSIQMFLMLNIWNQCEITILNVNDDKDKGLQLLKKLEGYFTSYGVGTQDLCCIKGDPSSEIMSQIQELSIDLLVMGAYGRNDIVKFFFGSVTQQILEQANIPVLLYH</sequence>
<dbReference type="Gene3D" id="3.40.50.12370">
    <property type="match status" value="1"/>
</dbReference>
<organism evidence="3">
    <name type="scientific">marine metagenome</name>
    <dbReference type="NCBI Taxonomy" id="408172"/>
    <lineage>
        <taxon>unclassified sequences</taxon>
        <taxon>metagenomes</taxon>
        <taxon>ecological metagenomes</taxon>
    </lineage>
</organism>
<dbReference type="Pfam" id="PF00582">
    <property type="entry name" value="Usp"/>
    <property type="match status" value="2"/>
</dbReference>
<dbReference type="CDD" id="cd00293">
    <property type="entry name" value="USP-like"/>
    <property type="match status" value="2"/>
</dbReference>
<accession>A0A382HNL7</accession>
<dbReference type="PANTHER" id="PTHR46268:SF6">
    <property type="entry name" value="UNIVERSAL STRESS PROTEIN UP12"/>
    <property type="match status" value="1"/>
</dbReference>
<dbReference type="SUPFAM" id="SSF52402">
    <property type="entry name" value="Adenine nucleotide alpha hydrolases-like"/>
    <property type="match status" value="2"/>
</dbReference>